<proteinExistence type="predicted"/>
<keyword evidence="2" id="KW-1185">Reference proteome</keyword>
<dbReference type="AlphaFoldDB" id="A0A975BE64"/>
<dbReference type="KEGG" id="dli:dnl_62220"/>
<evidence type="ECO:0000313" key="2">
    <source>
        <dbReference type="Proteomes" id="UP000663720"/>
    </source>
</evidence>
<dbReference type="Proteomes" id="UP000663720">
    <property type="component" value="Chromosome"/>
</dbReference>
<protein>
    <submittedName>
        <fullName evidence="1">Uncharacterized protein</fullName>
    </submittedName>
</protein>
<evidence type="ECO:0000313" key="1">
    <source>
        <dbReference type="EMBL" id="QTA83806.1"/>
    </source>
</evidence>
<dbReference type="EMBL" id="CP061799">
    <property type="protein sequence ID" value="QTA83806.1"/>
    <property type="molecule type" value="Genomic_DNA"/>
</dbReference>
<accession>A0A975BE64</accession>
<organism evidence="1 2">
    <name type="scientific">Desulfonema limicola</name>
    <dbReference type="NCBI Taxonomy" id="45656"/>
    <lineage>
        <taxon>Bacteria</taxon>
        <taxon>Pseudomonadati</taxon>
        <taxon>Thermodesulfobacteriota</taxon>
        <taxon>Desulfobacteria</taxon>
        <taxon>Desulfobacterales</taxon>
        <taxon>Desulfococcaceae</taxon>
        <taxon>Desulfonema</taxon>
    </lineage>
</organism>
<reference evidence="1" key="1">
    <citation type="journal article" date="2021" name="Microb. Physiol.">
        <title>Proteogenomic Insights into the Physiology of Marine, Sulfate-Reducing, Filamentous Desulfonema limicola and Desulfonema magnum.</title>
        <authorList>
            <person name="Schnaars V."/>
            <person name="Wohlbrand L."/>
            <person name="Scheve S."/>
            <person name="Hinrichs C."/>
            <person name="Reinhardt R."/>
            <person name="Rabus R."/>
        </authorList>
    </citation>
    <scope>NUCLEOTIDE SEQUENCE</scope>
    <source>
        <strain evidence="1">5ac10</strain>
    </source>
</reference>
<gene>
    <name evidence="1" type="ORF">dnl_62220</name>
</gene>
<sequence>MIFCFSTIDLTNVINNFSIISSISLLINYIKQLLNNLFNGTNSPPDHYI</sequence>
<name>A0A975BE64_9BACT</name>